<reference evidence="3 5" key="2">
    <citation type="submission" date="2016-10" db="EMBL/GenBank/DDBJ databases">
        <authorList>
            <person name="Varghese N."/>
            <person name="Submissions S."/>
        </authorList>
    </citation>
    <scope>NUCLEOTIDE SEQUENCE [LARGE SCALE GENOMIC DNA]</scope>
    <source>
        <strain evidence="3 5">BS3652</strain>
    </source>
</reference>
<feature type="transmembrane region" description="Helical" evidence="1">
    <location>
        <begin position="71"/>
        <end position="90"/>
    </location>
</feature>
<keyword evidence="1" id="KW-0812">Transmembrane</keyword>
<evidence type="ECO:0000313" key="5">
    <source>
        <dbReference type="Proteomes" id="UP000183155"/>
    </source>
</evidence>
<accession>A0A0J6GJ02</accession>
<protein>
    <submittedName>
        <fullName evidence="2">Uncharacterized protein</fullName>
    </submittedName>
</protein>
<dbReference type="PATRIC" id="fig|47884.3.peg.2553"/>
<keyword evidence="1" id="KW-0472">Membrane</keyword>
<dbReference type="OrthoDB" id="6903446at2"/>
<feature type="transmembrane region" description="Helical" evidence="1">
    <location>
        <begin position="46"/>
        <end position="64"/>
    </location>
</feature>
<reference evidence="2 4" key="1">
    <citation type="submission" date="2015-02" db="EMBL/GenBank/DDBJ databases">
        <title>Pseudomonas helleri sp. nov. and Pseudomonas weihenstephanensis sp. nov., isolated from raw cows milk.</title>
        <authorList>
            <person name="von Neubeck M."/>
            <person name="Huptas C."/>
            <person name="Wenning M."/>
            <person name="Scherer S."/>
        </authorList>
    </citation>
    <scope>NUCLEOTIDE SEQUENCE [LARGE SCALE GENOMIC DNA]</scope>
    <source>
        <strain evidence="2 4">DSM 21104</strain>
    </source>
</reference>
<dbReference type="RefSeq" id="WP_048380950.1">
    <property type="nucleotide sequence ID" value="NZ_FNRS01000001.1"/>
</dbReference>
<gene>
    <name evidence="3" type="ORF">SAMN04490203_0417</name>
    <name evidence="2" type="ORF">TU78_10600</name>
</gene>
<feature type="transmembrane region" description="Helical" evidence="1">
    <location>
        <begin position="12"/>
        <end position="34"/>
    </location>
</feature>
<proteinExistence type="predicted"/>
<dbReference type="EMBL" id="JYLA01000004">
    <property type="protein sequence ID" value="KMM84656.1"/>
    <property type="molecule type" value="Genomic_DNA"/>
</dbReference>
<sequence length="122" mass="12647">MSTAASAPPGRHLGAYIVIITAAIALCITAWRFFTPLSGITDSGGAMVTMLAECAIIVLGLILIKIHPGGLRGFMLLLCWLGVLGTLFAALLLHGWWTAAVLVVCAVGVVIETFGGKPTRSA</sequence>
<organism evidence="2 4">
    <name type="scientific">Pseudomonas taetrolens</name>
    <dbReference type="NCBI Taxonomy" id="47884"/>
    <lineage>
        <taxon>Bacteria</taxon>
        <taxon>Pseudomonadati</taxon>
        <taxon>Pseudomonadota</taxon>
        <taxon>Gammaproteobacteria</taxon>
        <taxon>Pseudomonadales</taxon>
        <taxon>Pseudomonadaceae</taxon>
        <taxon>Pseudomonas</taxon>
    </lineage>
</organism>
<dbReference type="EMBL" id="FNRS01000001">
    <property type="protein sequence ID" value="SEB49894.1"/>
    <property type="molecule type" value="Genomic_DNA"/>
</dbReference>
<dbReference type="STRING" id="47884.SAMN04490203_0417"/>
<evidence type="ECO:0000313" key="3">
    <source>
        <dbReference type="EMBL" id="SEB49894.1"/>
    </source>
</evidence>
<comment type="caution">
    <text evidence="2">The sequence shown here is derived from an EMBL/GenBank/DDBJ whole genome shotgun (WGS) entry which is preliminary data.</text>
</comment>
<keyword evidence="1" id="KW-1133">Transmembrane helix</keyword>
<dbReference type="Proteomes" id="UP000036395">
    <property type="component" value="Unassembled WGS sequence"/>
</dbReference>
<name>A0A0J6GJ02_PSETA</name>
<evidence type="ECO:0000313" key="4">
    <source>
        <dbReference type="Proteomes" id="UP000036395"/>
    </source>
</evidence>
<feature type="transmembrane region" description="Helical" evidence="1">
    <location>
        <begin position="96"/>
        <end position="115"/>
    </location>
</feature>
<evidence type="ECO:0000313" key="2">
    <source>
        <dbReference type="EMBL" id="KMM84656.1"/>
    </source>
</evidence>
<evidence type="ECO:0000256" key="1">
    <source>
        <dbReference type="SAM" id="Phobius"/>
    </source>
</evidence>
<dbReference type="AlphaFoldDB" id="A0A0J6GJ02"/>
<keyword evidence="5" id="KW-1185">Reference proteome</keyword>
<dbReference type="Proteomes" id="UP000183155">
    <property type="component" value="Unassembled WGS sequence"/>
</dbReference>